<keyword evidence="1" id="KW-1133">Transmembrane helix</keyword>
<reference evidence="2 3" key="1">
    <citation type="submission" date="2020-08" db="EMBL/GenBank/DDBJ databases">
        <title>Genome sequence of Tessaracoccus defluvii JCM 17540T.</title>
        <authorList>
            <person name="Hyun D.-W."/>
            <person name="Bae J.-W."/>
        </authorList>
    </citation>
    <scope>NUCLEOTIDE SEQUENCE [LARGE SCALE GENOMIC DNA]</scope>
    <source>
        <strain evidence="2 3">JCM 17540</strain>
    </source>
</reference>
<dbReference type="PANTHER" id="PTHR38441">
    <property type="entry name" value="INTEGRAL MEMBRANE PROTEIN-RELATED"/>
    <property type="match status" value="1"/>
</dbReference>
<gene>
    <name evidence="2" type="ORF">H9L22_08795</name>
</gene>
<dbReference type="Proteomes" id="UP000516117">
    <property type="component" value="Chromosome"/>
</dbReference>
<keyword evidence="3" id="KW-1185">Reference proteome</keyword>
<name>A0A7H0H9U1_9ACTN</name>
<feature type="transmembrane region" description="Helical" evidence="1">
    <location>
        <begin position="71"/>
        <end position="94"/>
    </location>
</feature>
<dbReference type="KEGG" id="tdf:H9L22_08795"/>
<dbReference type="InterPro" id="IPR007436">
    <property type="entry name" value="DUF485"/>
</dbReference>
<evidence type="ECO:0000313" key="2">
    <source>
        <dbReference type="EMBL" id="QNP57307.1"/>
    </source>
</evidence>
<accession>A0A7H0H9U1</accession>
<proteinExistence type="predicted"/>
<dbReference type="AlphaFoldDB" id="A0A7H0H9U1"/>
<organism evidence="2 3">
    <name type="scientific">Tessaracoccus defluvii</name>
    <dbReference type="NCBI Taxonomy" id="1285901"/>
    <lineage>
        <taxon>Bacteria</taxon>
        <taxon>Bacillati</taxon>
        <taxon>Actinomycetota</taxon>
        <taxon>Actinomycetes</taxon>
        <taxon>Propionibacteriales</taxon>
        <taxon>Propionibacteriaceae</taxon>
        <taxon>Tessaracoccus</taxon>
    </lineage>
</organism>
<evidence type="ECO:0000313" key="3">
    <source>
        <dbReference type="Proteomes" id="UP000516117"/>
    </source>
</evidence>
<dbReference type="PANTHER" id="PTHR38441:SF1">
    <property type="entry name" value="MEMBRANE PROTEIN"/>
    <property type="match status" value="1"/>
</dbReference>
<keyword evidence="1" id="KW-0812">Transmembrane</keyword>
<evidence type="ECO:0000256" key="1">
    <source>
        <dbReference type="SAM" id="Phobius"/>
    </source>
</evidence>
<sequence>MTDPTPDHGPRTIPPEEFHRVQQSEEFALLRGRFRLFAFPMTVAFLAWYLFYVLGSIFAKDLMMTSVAGNLTVGILLGLGQFVSTFLITALYIWHANKRIDPLAEKLREELEGTAR</sequence>
<keyword evidence="1" id="KW-0472">Membrane</keyword>
<dbReference type="RefSeq" id="WP_187722396.1">
    <property type="nucleotide sequence ID" value="NZ_BAABBL010000006.1"/>
</dbReference>
<feature type="transmembrane region" description="Helical" evidence="1">
    <location>
        <begin position="36"/>
        <end position="59"/>
    </location>
</feature>
<dbReference type="EMBL" id="CP060789">
    <property type="protein sequence ID" value="QNP57307.1"/>
    <property type="molecule type" value="Genomic_DNA"/>
</dbReference>
<protein>
    <submittedName>
        <fullName evidence="2">DUF485 domain-containing protein</fullName>
    </submittedName>
</protein>
<dbReference type="Pfam" id="PF04341">
    <property type="entry name" value="DUF485"/>
    <property type="match status" value="1"/>
</dbReference>